<dbReference type="EMBL" id="RQFP01000014">
    <property type="protein sequence ID" value="TGK91799.1"/>
    <property type="molecule type" value="Genomic_DNA"/>
</dbReference>
<dbReference type="RefSeq" id="WP_100790645.1">
    <property type="nucleotide sequence ID" value="NZ_NPDQ01000004.1"/>
</dbReference>
<dbReference type="OrthoDB" id="341660at2"/>
<dbReference type="Proteomes" id="UP000297891">
    <property type="component" value="Unassembled WGS sequence"/>
</dbReference>
<gene>
    <name evidence="2" type="ORF">EHQ30_16540</name>
</gene>
<comment type="caution">
    <text evidence="2">The sequence shown here is derived from an EMBL/GenBank/DDBJ whole genome shotgun (WGS) entry which is preliminary data.</text>
</comment>
<name>A0A2M9Y160_9LEPT</name>
<protein>
    <submittedName>
        <fullName evidence="2">Uncharacterized protein</fullName>
    </submittedName>
</protein>
<proteinExistence type="predicted"/>
<feature type="region of interest" description="Disordered" evidence="1">
    <location>
        <begin position="21"/>
        <end position="52"/>
    </location>
</feature>
<evidence type="ECO:0000313" key="2">
    <source>
        <dbReference type="EMBL" id="TGK91799.1"/>
    </source>
</evidence>
<dbReference type="AlphaFoldDB" id="A0A2M9Y160"/>
<reference evidence="2" key="1">
    <citation type="journal article" date="2019" name="PLoS Negl. Trop. Dis.">
        <title>Revisiting the worldwide diversity of Leptospira species in the environment.</title>
        <authorList>
            <person name="Vincent A.T."/>
            <person name="Schiettekatte O."/>
            <person name="Bourhy P."/>
            <person name="Veyrier F.J."/>
            <person name="Picardeau M."/>
        </authorList>
    </citation>
    <scope>NUCLEOTIDE SEQUENCE [LARGE SCALE GENOMIC DNA]</scope>
    <source>
        <strain evidence="2">201800277</strain>
    </source>
</reference>
<accession>A0A2M9Y160</accession>
<keyword evidence="3" id="KW-1185">Reference proteome</keyword>
<evidence type="ECO:0000256" key="1">
    <source>
        <dbReference type="SAM" id="MobiDB-lite"/>
    </source>
</evidence>
<dbReference type="NCBIfam" id="NF047449">
    <property type="entry name" value="Lepto_FcpA_rel"/>
    <property type="match status" value="1"/>
</dbReference>
<sequence>MKFPSLFLSISLIFLGSYSLSSKDNKPSASAETRVESILPTAPESGSPWGDDASKLESISILNLIDEKNSQKRWQDANKEYSTAIDQFELGRKTIEKNREESKKEVFYEDRYEWQKQIRRENKEKEFQKQIFDLRSQTVAKLIKGMNLLDKIENPKVKESAPYLDLKSGIYREYIKHQEAFKNYLQVIDFTERYMELSSKNEAEAEPHRLLALSYEKMEQTALKSKNQELYYEFKELKKKHLLRFAEIHYGRESKEYAGIEEKVGKDF</sequence>
<evidence type="ECO:0000313" key="3">
    <source>
        <dbReference type="Proteomes" id="UP000297891"/>
    </source>
</evidence>
<organism evidence="2 3">
    <name type="scientific">Leptospira brenneri</name>
    <dbReference type="NCBI Taxonomy" id="2023182"/>
    <lineage>
        <taxon>Bacteria</taxon>
        <taxon>Pseudomonadati</taxon>
        <taxon>Spirochaetota</taxon>
        <taxon>Spirochaetia</taxon>
        <taxon>Leptospirales</taxon>
        <taxon>Leptospiraceae</taxon>
        <taxon>Leptospira</taxon>
    </lineage>
</organism>